<proteinExistence type="predicted"/>
<dbReference type="Proteomes" id="UP000887013">
    <property type="component" value="Unassembled WGS sequence"/>
</dbReference>
<protein>
    <submittedName>
        <fullName evidence="1">Uncharacterized protein</fullName>
    </submittedName>
</protein>
<dbReference type="EMBL" id="BMAW01012295">
    <property type="protein sequence ID" value="GFT27917.1"/>
    <property type="molecule type" value="Genomic_DNA"/>
</dbReference>
<name>A0A8X6NPR3_NEPPI</name>
<comment type="caution">
    <text evidence="1">The sequence shown here is derived from an EMBL/GenBank/DDBJ whole genome shotgun (WGS) entry which is preliminary data.</text>
</comment>
<gene>
    <name evidence="1" type="ORF">NPIL_580501</name>
</gene>
<reference evidence="1" key="1">
    <citation type="submission" date="2020-08" db="EMBL/GenBank/DDBJ databases">
        <title>Multicomponent nature underlies the extraordinary mechanical properties of spider dragline silk.</title>
        <authorList>
            <person name="Kono N."/>
            <person name="Nakamura H."/>
            <person name="Mori M."/>
            <person name="Yoshida Y."/>
            <person name="Ohtoshi R."/>
            <person name="Malay A.D."/>
            <person name="Moran D.A.P."/>
            <person name="Tomita M."/>
            <person name="Numata K."/>
            <person name="Arakawa K."/>
        </authorList>
    </citation>
    <scope>NUCLEOTIDE SEQUENCE</scope>
</reference>
<dbReference type="AlphaFoldDB" id="A0A8X6NPR3"/>
<organism evidence="1 2">
    <name type="scientific">Nephila pilipes</name>
    <name type="common">Giant wood spider</name>
    <name type="synonym">Nephila maculata</name>
    <dbReference type="NCBI Taxonomy" id="299642"/>
    <lineage>
        <taxon>Eukaryota</taxon>
        <taxon>Metazoa</taxon>
        <taxon>Ecdysozoa</taxon>
        <taxon>Arthropoda</taxon>
        <taxon>Chelicerata</taxon>
        <taxon>Arachnida</taxon>
        <taxon>Araneae</taxon>
        <taxon>Araneomorphae</taxon>
        <taxon>Entelegynae</taxon>
        <taxon>Araneoidea</taxon>
        <taxon>Nephilidae</taxon>
        <taxon>Nephila</taxon>
    </lineage>
</organism>
<evidence type="ECO:0000313" key="1">
    <source>
        <dbReference type="EMBL" id="GFT27917.1"/>
    </source>
</evidence>
<evidence type="ECO:0000313" key="2">
    <source>
        <dbReference type="Proteomes" id="UP000887013"/>
    </source>
</evidence>
<keyword evidence="2" id="KW-1185">Reference proteome</keyword>
<sequence>MAYQFPHYHYGRKRCSRHGWLRSAFAANASTPALLPYAKRRWYFCHGAWHLCATAQHRLCWHAVYQGCDVLLMARAFAFTIKDSLS</sequence>
<accession>A0A8X6NPR3</accession>